<dbReference type="RefSeq" id="WP_056683355.1">
    <property type="nucleotide sequence ID" value="NZ_LJIX01000006.1"/>
</dbReference>
<comment type="cofactor">
    <cofactor evidence="3">
        <name>a divalent metal cation</name>
        <dbReference type="ChEBI" id="CHEBI:60240"/>
    </cofactor>
</comment>
<dbReference type="SUPFAM" id="SSF55816">
    <property type="entry name" value="5'-nucleotidase (syn. UDP-sugar hydrolase), C-terminal domain"/>
    <property type="match status" value="1"/>
</dbReference>
<protein>
    <submittedName>
        <fullName evidence="14">2', 3'-cyclic nucleotide 2'-phosphodiesterase</fullName>
    </submittedName>
</protein>
<evidence type="ECO:0000256" key="8">
    <source>
        <dbReference type="ARBA" id="ARBA00022741"/>
    </source>
</evidence>
<dbReference type="GO" id="GO:0009166">
    <property type="term" value="P:nucleotide catabolic process"/>
    <property type="evidence" value="ECO:0007669"/>
    <property type="project" value="InterPro"/>
</dbReference>
<comment type="caution">
    <text evidence="14">The sequence shown here is derived from an EMBL/GenBank/DDBJ whole genome shotgun (WGS) entry which is preliminary data.</text>
</comment>
<dbReference type="GO" id="GO:0008254">
    <property type="term" value="F:3'-nucleotidase activity"/>
    <property type="evidence" value="ECO:0007669"/>
    <property type="project" value="UniProtKB-EC"/>
</dbReference>
<dbReference type="PROSITE" id="PS00785">
    <property type="entry name" value="5_NUCLEOTIDASE_1"/>
    <property type="match status" value="1"/>
</dbReference>
<evidence type="ECO:0000256" key="9">
    <source>
        <dbReference type="ARBA" id="ARBA00022801"/>
    </source>
</evidence>
<keyword evidence="15" id="KW-1185">Reference proteome</keyword>
<feature type="domain" description="5'-Nucleotidase C-terminal" evidence="13">
    <location>
        <begin position="331"/>
        <end position="489"/>
    </location>
</feature>
<dbReference type="PROSITE" id="PS00786">
    <property type="entry name" value="5_NUCLEOTIDASE_2"/>
    <property type="match status" value="1"/>
</dbReference>
<dbReference type="InterPro" id="IPR041827">
    <property type="entry name" value="CpdB_N"/>
</dbReference>
<keyword evidence="10" id="KW-0511">Multifunctional enzyme</keyword>
<evidence type="ECO:0000256" key="4">
    <source>
        <dbReference type="ARBA" id="ARBA00004196"/>
    </source>
</evidence>
<keyword evidence="9 11" id="KW-0378">Hydrolase</keyword>
<evidence type="ECO:0000256" key="3">
    <source>
        <dbReference type="ARBA" id="ARBA00001968"/>
    </source>
</evidence>
<evidence type="ECO:0000256" key="2">
    <source>
        <dbReference type="ARBA" id="ARBA00001730"/>
    </source>
</evidence>
<proteinExistence type="inferred from homology"/>
<dbReference type="GO" id="GO:0030288">
    <property type="term" value="C:outer membrane-bounded periplasmic space"/>
    <property type="evidence" value="ECO:0007669"/>
    <property type="project" value="TreeGrafter"/>
</dbReference>
<comment type="catalytic activity">
    <reaction evidence="2">
        <text>a nucleoside 2',3'-cyclic phosphate + H2O = a nucleoside 3'-phosphate + H(+)</text>
        <dbReference type="Rhea" id="RHEA:19621"/>
        <dbReference type="ChEBI" id="CHEBI:15377"/>
        <dbReference type="ChEBI" id="CHEBI:15378"/>
        <dbReference type="ChEBI" id="CHEBI:66949"/>
        <dbReference type="ChEBI" id="CHEBI:66954"/>
        <dbReference type="EC" id="3.1.4.16"/>
    </reaction>
</comment>
<dbReference type="STRING" id="1637975.AN957_07750"/>
<organism evidence="14 15">
    <name type="scientific">Cytobacillus solani</name>
    <dbReference type="NCBI Taxonomy" id="1637975"/>
    <lineage>
        <taxon>Bacteria</taxon>
        <taxon>Bacillati</taxon>
        <taxon>Bacillota</taxon>
        <taxon>Bacilli</taxon>
        <taxon>Bacillales</taxon>
        <taxon>Bacillaceae</taxon>
        <taxon>Cytobacillus</taxon>
    </lineage>
</organism>
<evidence type="ECO:0000256" key="5">
    <source>
        <dbReference type="ARBA" id="ARBA00006654"/>
    </source>
</evidence>
<dbReference type="Pfam" id="PF00149">
    <property type="entry name" value="Metallophos"/>
    <property type="match status" value="1"/>
</dbReference>
<comment type="catalytic activity">
    <reaction evidence="1">
        <text>a ribonucleoside 3'-phosphate + H2O = a ribonucleoside + phosphate</text>
        <dbReference type="Rhea" id="RHEA:10144"/>
        <dbReference type="ChEBI" id="CHEBI:13197"/>
        <dbReference type="ChEBI" id="CHEBI:15377"/>
        <dbReference type="ChEBI" id="CHEBI:18254"/>
        <dbReference type="ChEBI" id="CHEBI:43474"/>
        <dbReference type="EC" id="3.1.3.6"/>
    </reaction>
</comment>
<dbReference type="InterPro" id="IPR006146">
    <property type="entry name" value="5'-Nucleotdase_CS"/>
</dbReference>
<evidence type="ECO:0000313" key="14">
    <source>
        <dbReference type="EMBL" id="KQL18473.1"/>
    </source>
</evidence>
<dbReference type="Gene3D" id="3.60.21.10">
    <property type="match status" value="1"/>
</dbReference>
<dbReference type="GO" id="GO:0000166">
    <property type="term" value="F:nucleotide binding"/>
    <property type="evidence" value="ECO:0007669"/>
    <property type="project" value="UniProtKB-KW"/>
</dbReference>
<dbReference type="InterPro" id="IPR004843">
    <property type="entry name" value="Calcineurin-like_PHP"/>
</dbReference>
<dbReference type="InterPro" id="IPR036907">
    <property type="entry name" value="5'-Nucleotdase_C_sf"/>
</dbReference>
<dbReference type="Pfam" id="PF02872">
    <property type="entry name" value="5_nucleotid_C"/>
    <property type="match status" value="1"/>
</dbReference>
<dbReference type="InterPro" id="IPR008334">
    <property type="entry name" value="5'-Nucleotdase_C"/>
</dbReference>
<dbReference type="PRINTS" id="PR01607">
    <property type="entry name" value="APYRASEFAMLY"/>
</dbReference>
<dbReference type="GO" id="GO:0046872">
    <property type="term" value="F:metal ion binding"/>
    <property type="evidence" value="ECO:0007669"/>
    <property type="project" value="UniProtKB-KW"/>
</dbReference>
<dbReference type="PANTHER" id="PTHR11575">
    <property type="entry name" value="5'-NUCLEOTIDASE-RELATED"/>
    <property type="match status" value="1"/>
</dbReference>
<dbReference type="InterPro" id="IPR006179">
    <property type="entry name" value="5_nucleotidase/apyrase"/>
</dbReference>
<dbReference type="Proteomes" id="UP000050996">
    <property type="component" value="Unassembled WGS sequence"/>
</dbReference>
<comment type="subcellular location">
    <subcellularLocation>
        <location evidence="4">Cell envelope</location>
    </subcellularLocation>
</comment>
<evidence type="ECO:0000256" key="7">
    <source>
        <dbReference type="ARBA" id="ARBA00022729"/>
    </source>
</evidence>
<feature type="domain" description="Calcineurin-like phosphoesterase" evidence="12">
    <location>
        <begin position="9"/>
        <end position="243"/>
    </location>
</feature>
<keyword evidence="8 11" id="KW-0547">Nucleotide-binding</keyword>
<name>A0A0Q3QKL7_9BACI</name>
<dbReference type="InterPro" id="IPR029052">
    <property type="entry name" value="Metallo-depent_PP-like"/>
</dbReference>
<evidence type="ECO:0000259" key="13">
    <source>
        <dbReference type="Pfam" id="PF02872"/>
    </source>
</evidence>
<dbReference type="PANTHER" id="PTHR11575:SF6">
    <property type="entry name" value="2',3'-CYCLIC-NUCLEOTIDE 2'-PHOSPHODIESTERASE_3'-NUCLEOTIDASE"/>
    <property type="match status" value="1"/>
</dbReference>
<reference evidence="14 15" key="1">
    <citation type="submission" date="2015-09" db="EMBL/GenBank/DDBJ databases">
        <title>Genome sequencing project for genomic taxonomy and phylogenomics of Bacillus-like bacteria.</title>
        <authorList>
            <person name="Liu B."/>
            <person name="Wang J."/>
            <person name="Zhu Y."/>
            <person name="Liu G."/>
            <person name="Chen Q."/>
            <person name="Chen Z."/>
            <person name="Lan J."/>
            <person name="Che J."/>
            <person name="Ge C."/>
            <person name="Shi H."/>
            <person name="Pan Z."/>
            <person name="Liu X."/>
        </authorList>
    </citation>
    <scope>NUCLEOTIDE SEQUENCE [LARGE SCALE GENOMIC DNA]</scope>
    <source>
        <strain evidence="14 15">FJAT-18043</strain>
    </source>
</reference>
<keyword evidence="6" id="KW-0479">Metal-binding</keyword>
<evidence type="ECO:0000259" key="12">
    <source>
        <dbReference type="Pfam" id="PF00149"/>
    </source>
</evidence>
<sequence length="527" mass="60357">MLENKQCQMVILETSDLHGHVFPHNYRNNREDSIGLAKLATMIRRERERYEYSVLIDNGDLIQGTPLTYFYAKVRQEGIHPMVNILNALNYDCAVIGNHEFNFGIELLQAAIKDSNFPWLSANTIQIGSNNCAFGRPYVVKEYDNGLRVVILGITTHYIPNWENPKYIADLQFENAFMSTKKWVKFIQKYETYDLLIVSYHGGFEREPSTGEESEVITGENQAYAICKEIAGIDILLTGHQHRMIADTVNGVTIVQPGCNGKAIGKVEITFEKVRSQWVIRHKAVELLPIDEAVEADLKTMKMTEEMERGTQAWLDQPIGRVIGDMTIQDVFAVRLGAHPMIKFFNQVQMDASGARISATALFHNGSEGFNEEVTMRDIVSNYIYPNTLKVICITGYEMKAALEKCACYFMIDSTGEIEVNPAYLEPKPKHYNYDMWEGIEYELDIRRPVGERVTKLMISGEPIEMEGEYEVVMNNYRASGGGDFHMFQNKPVIKEIQTDMTELIADYFLKRKMVYADNDKNWQVIW</sequence>
<dbReference type="PATRIC" id="fig|1637975.4.peg.1289"/>
<dbReference type="CDD" id="cd07410">
    <property type="entry name" value="MPP_CpdB_N"/>
    <property type="match status" value="1"/>
</dbReference>
<accession>A0A0Q3QKL7</accession>
<evidence type="ECO:0000256" key="11">
    <source>
        <dbReference type="RuleBase" id="RU362119"/>
    </source>
</evidence>
<dbReference type="EMBL" id="LJIX01000006">
    <property type="protein sequence ID" value="KQL18473.1"/>
    <property type="molecule type" value="Genomic_DNA"/>
</dbReference>
<evidence type="ECO:0000256" key="6">
    <source>
        <dbReference type="ARBA" id="ARBA00022723"/>
    </source>
</evidence>
<dbReference type="GO" id="GO:0008663">
    <property type="term" value="F:2',3'-cyclic-nucleotide 2'-phosphodiesterase activity"/>
    <property type="evidence" value="ECO:0007669"/>
    <property type="project" value="UniProtKB-EC"/>
</dbReference>
<comment type="similarity">
    <text evidence="5 11">Belongs to the 5'-nucleotidase family.</text>
</comment>
<dbReference type="AlphaFoldDB" id="A0A0Q3QKL7"/>
<dbReference type="Gene3D" id="3.90.780.10">
    <property type="entry name" value="5'-Nucleotidase, C-terminal domain"/>
    <property type="match status" value="1"/>
</dbReference>
<keyword evidence="7" id="KW-0732">Signal</keyword>
<evidence type="ECO:0000256" key="1">
    <source>
        <dbReference type="ARBA" id="ARBA00000527"/>
    </source>
</evidence>
<evidence type="ECO:0000256" key="10">
    <source>
        <dbReference type="ARBA" id="ARBA00023268"/>
    </source>
</evidence>
<dbReference type="SUPFAM" id="SSF56300">
    <property type="entry name" value="Metallo-dependent phosphatases"/>
    <property type="match status" value="1"/>
</dbReference>
<gene>
    <name evidence="14" type="ORF">AN957_07750</name>
</gene>
<evidence type="ECO:0000313" key="15">
    <source>
        <dbReference type="Proteomes" id="UP000050996"/>
    </source>
</evidence>